<dbReference type="InterPro" id="IPR036591">
    <property type="entry name" value="YggU-like_sf"/>
</dbReference>
<keyword evidence="4" id="KW-1185">Reference proteome</keyword>
<comment type="similarity">
    <text evidence="1 2">Belongs to the UPF0235 family.</text>
</comment>
<dbReference type="PANTHER" id="PTHR13420">
    <property type="entry name" value="UPF0235 PROTEIN C15ORF40"/>
    <property type="match status" value="1"/>
</dbReference>
<dbReference type="AlphaFoldDB" id="A0A967BBW6"/>
<dbReference type="RefSeq" id="WP_167197790.1">
    <property type="nucleotide sequence ID" value="NZ_JAAORB010000025.1"/>
</dbReference>
<dbReference type="InterPro" id="IPR003746">
    <property type="entry name" value="DUF167"/>
</dbReference>
<evidence type="ECO:0000256" key="2">
    <source>
        <dbReference type="HAMAP-Rule" id="MF_00634"/>
    </source>
</evidence>
<dbReference type="HAMAP" id="MF_00634">
    <property type="entry name" value="UPF0235"/>
    <property type="match status" value="1"/>
</dbReference>
<evidence type="ECO:0000256" key="1">
    <source>
        <dbReference type="ARBA" id="ARBA00010364"/>
    </source>
</evidence>
<proteinExistence type="inferred from homology"/>
<sequence>MADLSLSHLAVPGARIAVRVTPKASRTRITQGDDGSVRAYVTVPPADGKANIAVQGLLAKALGVPKSRLTLTKGHKARDKLFTISEA</sequence>
<dbReference type="Pfam" id="PF02594">
    <property type="entry name" value="DUF167"/>
    <property type="match status" value="1"/>
</dbReference>
<evidence type="ECO:0000313" key="4">
    <source>
        <dbReference type="Proteomes" id="UP000639775"/>
    </source>
</evidence>
<organism evidence="3 4">
    <name type="scientific">Roseovarius gahaiensis</name>
    <dbReference type="NCBI Taxonomy" id="2716691"/>
    <lineage>
        <taxon>Bacteria</taxon>
        <taxon>Pseudomonadati</taxon>
        <taxon>Pseudomonadota</taxon>
        <taxon>Alphaproteobacteria</taxon>
        <taxon>Rhodobacterales</taxon>
        <taxon>Roseobacteraceae</taxon>
        <taxon>Roseovarius</taxon>
    </lineage>
</organism>
<gene>
    <name evidence="3" type="ORF">HAT86_11780</name>
</gene>
<dbReference type="SMART" id="SM01152">
    <property type="entry name" value="DUF167"/>
    <property type="match status" value="1"/>
</dbReference>
<protein>
    <recommendedName>
        <fullName evidence="2">UPF0235 protein HAT86_11780</fullName>
    </recommendedName>
</protein>
<dbReference type="NCBIfam" id="TIGR00251">
    <property type="entry name" value="DUF167 family protein"/>
    <property type="match status" value="1"/>
</dbReference>
<evidence type="ECO:0000313" key="3">
    <source>
        <dbReference type="EMBL" id="NHQ75135.1"/>
    </source>
</evidence>
<dbReference type="GO" id="GO:0005737">
    <property type="term" value="C:cytoplasm"/>
    <property type="evidence" value="ECO:0007669"/>
    <property type="project" value="TreeGrafter"/>
</dbReference>
<comment type="caution">
    <text evidence="3">The sequence shown here is derived from an EMBL/GenBank/DDBJ whole genome shotgun (WGS) entry which is preliminary data.</text>
</comment>
<dbReference type="Gene3D" id="3.30.1200.10">
    <property type="entry name" value="YggU-like"/>
    <property type="match status" value="1"/>
</dbReference>
<dbReference type="SUPFAM" id="SSF69786">
    <property type="entry name" value="YggU-like"/>
    <property type="match status" value="1"/>
</dbReference>
<name>A0A967BBW6_9RHOB</name>
<accession>A0A967BBW6</accession>
<reference evidence="3" key="1">
    <citation type="submission" date="2020-03" db="EMBL/GenBank/DDBJ databases">
        <title>Roseovarius gahaiensis sp. nov., isolated from Gahai Saline Lake, China.</title>
        <authorList>
            <person name="Sun X."/>
        </authorList>
    </citation>
    <scope>NUCLEOTIDE SEQUENCE</scope>
    <source>
        <strain evidence="3">GH877</strain>
    </source>
</reference>
<dbReference type="Proteomes" id="UP000639775">
    <property type="component" value="Unassembled WGS sequence"/>
</dbReference>
<dbReference type="PANTHER" id="PTHR13420:SF7">
    <property type="entry name" value="UPF0235 PROTEIN C15ORF40"/>
    <property type="match status" value="1"/>
</dbReference>
<dbReference type="EMBL" id="JAAORB010000025">
    <property type="protein sequence ID" value="NHQ75135.1"/>
    <property type="molecule type" value="Genomic_DNA"/>
</dbReference>